<dbReference type="OMA" id="YKEREHE"/>
<feature type="compositionally biased region" description="Basic residues" evidence="2">
    <location>
        <begin position="1"/>
        <end position="15"/>
    </location>
</feature>
<dbReference type="PANTHER" id="PTHR45615">
    <property type="entry name" value="MYOSIN HEAVY CHAIN, NON-MUSCLE"/>
    <property type="match status" value="1"/>
</dbReference>
<evidence type="ECO:0000313" key="3">
    <source>
        <dbReference type="EMBL" id="KDO30006.1"/>
    </source>
</evidence>
<dbReference type="PANTHER" id="PTHR45615:SF66">
    <property type="entry name" value="CARD DOMAIN-CONTAINING PROTEIN"/>
    <property type="match status" value="1"/>
</dbReference>
<dbReference type="KEGG" id="spar:SPRG_05195"/>
<reference evidence="3 4" key="1">
    <citation type="journal article" date="2013" name="PLoS Genet.">
        <title>Distinctive expansion of potential virulence genes in the genome of the oomycete fish pathogen Saprolegnia parasitica.</title>
        <authorList>
            <person name="Jiang R.H."/>
            <person name="de Bruijn I."/>
            <person name="Haas B.J."/>
            <person name="Belmonte R."/>
            <person name="Lobach L."/>
            <person name="Christie J."/>
            <person name="van den Ackerveken G."/>
            <person name="Bottin A."/>
            <person name="Bulone V."/>
            <person name="Diaz-Moreno S.M."/>
            <person name="Dumas B."/>
            <person name="Fan L."/>
            <person name="Gaulin E."/>
            <person name="Govers F."/>
            <person name="Grenville-Briggs L.J."/>
            <person name="Horner N.R."/>
            <person name="Levin J.Z."/>
            <person name="Mammella M."/>
            <person name="Meijer H.J."/>
            <person name="Morris P."/>
            <person name="Nusbaum C."/>
            <person name="Oome S."/>
            <person name="Phillips A.J."/>
            <person name="van Rooyen D."/>
            <person name="Rzeszutek E."/>
            <person name="Saraiva M."/>
            <person name="Secombes C.J."/>
            <person name="Seidl M.F."/>
            <person name="Snel B."/>
            <person name="Stassen J.H."/>
            <person name="Sykes S."/>
            <person name="Tripathy S."/>
            <person name="van den Berg H."/>
            <person name="Vega-Arreguin J.C."/>
            <person name="Wawra S."/>
            <person name="Young S.K."/>
            <person name="Zeng Q."/>
            <person name="Dieguez-Uribeondo J."/>
            <person name="Russ C."/>
            <person name="Tyler B.M."/>
            <person name="van West P."/>
        </authorList>
    </citation>
    <scope>NUCLEOTIDE SEQUENCE [LARGE SCALE GENOMIC DNA]</scope>
    <source>
        <strain evidence="3 4">CBS 223.65</strain>
    </source>
</reference>
<feature type="coiled-coil region" evidence="1">
    <location>
        <begin position="822"/>
        <end position="856"/>
    </location>
</feature>
<accession>A0A067CTX6</accession>
<dbReference type="Gene3D" id="1.10.287.1490">
    <property type="match status" value="1"/>
</dbReference>
<dbReference type="Proteomes" id="UP000030745">
    <property type="component" value="Unassembled WGS sequence"/>
</dbReference>
<keyword evidence="1" id="KW-0175">Coiled coil</keyword>
<organism evidence="3 4">
    <name type="scientific">Saprolegnia parasitica (strain CBS 223.65)</name>
    <dbReference type="NCBI Taxonomy" id="695850"/>
    <lineage>
        <taxon>Eukaryota</taxon>
        <taxon>Sar</taxon>
        <taxon>Stramenopiles</taxon>
        <taxon>Oomycota</taxon>
        <taxon>Saprolegniomycetes</taxon>
        <taxon>Saprolegniales</taxon>
        <taxon>Saprolegniaceae</taxon>
        <taxon>Saprolegnia</taxon>
    </lineage>
</organism>
<dbReference type="OrthoDB" id="74810at2759"/>
<proteinExistence type="predicted"/>
<dbReference type="GeneID" id="24127600"/>
<protein>
    <submittedName>
        <fullName evidence="3">Uncharacterized protein</fullName>
    </submittedName>
</protein>
<dbReference type="VEuPathDB" id="FungiDB:SPRG_05195"/>
<evidence type="ECO:0000256" key="1">
    <source>
        <dbReference type="SAM" id="Coils"/>
    </source>
</evidence>
<feature type="coiled-coil region" evidence="1">
    <location>
        <begin position="242"/>
        <end position="350"/>
    </location>
</feature>
<name>A0A067CTX6_SAPPC</name>
<feature type="coiled-coil region" evidence="1">
    <location>
        <begin position="641"/>
        <end position="696"/>
    </location>
</feature>
<dbReference type="AlphaFoldDB" id="A0A067CTX6"/>
<evidence type="ECO:0000256" key="2">
    <source>
        <dbReference type="SAM" id="MobiDB-lite"/>
    </source>
</evidence>
<feature type="region of interest" description="Disordered" evidence="2">
    <location>
        <begin position="1"/>
        <end position="60"/>
    </location>
</feature>
<feature type="coiled-coil region" evidence="1">
    <location>
        <begin position="450"/>
        <end position="477"/>
    </location>
</feature>
<evidence type="ECO:0000313" key="4">
    <source>
        <dbReference type="Proteomes" id="UP000030745"/>
    </source>
</evidence>
<dbReference type="EMBL" id="KK583203">
    <property type="protein sequence ID" value="KDO30006.1"/>
    <property type="molecule type" value="Genomic_DNA"/>
</dbReference>
<dbReference type="RefSeq" id="XP_012199189.1">
    <property type="nucleotide sequence ID" value="XM_012343799.1"/>
</dbReference>
<sequence length="869" mass="95426">MTRPRACRPHTSVRRPVHEPRDRPADVSPLAAPRSRSNNHEDAKLKPRPSTAAASSAGMPRLETEHNETLGAYLQQLQADIRCVYQLLGDPDALSNGHAHLLLKRRDHLAVPDDVAAKLARCHGLDESTKHALEQMLSDGLLRTHHHPSTSTPASIYFESFLAFARRVQALKTKGLADDAEKLVLQTALGAKDAAITTLEQDILLFKDTLAAVAKDHGASGAGWQEAFQRGAKQNADDAAKLDALQVAHDQLKAAYDGLQTDKTALRSDLDAHADVLARLHDEIAAANAKASRAETSLHALEQTHVALRSQLERATSDEAAARSSGQEALASLQAELAQAKKAARTLTAQMEANAAAAATQRAAAVTQATSNLQKAHAARLDAIRAEWTAECSAINATQARELRALEAAHAKDIDAMAVRHREMEAQLAAAAKHAAVVHEDALAKWRHTTERQVDEINDLRNQLETMRRELVALQVSTSESHVRAHVHHEVEGVYLAKVASLEAALAQAGAACQAAHDQGDLALAHEKELHAHALATAKAISDELETANLCLAERKRQRDADQRAFEEREARAARSIAQLTQEVTLLRSHVNDKAHVVWKQRVAEAEAAAAQWQTKHEETLKALHMAQASADIGGFHRREMEAAMRERDEALDHLVRVTKERDDVSATVVTLRKQIDALTATLHDARTTVVQLRSELSGMEHLLTQEKRAHDQQQRDLDVETQRIMEEKQLVKQVVTAMNERLALGVRSEDATKWAGVVDACAAVDWQLRHMKDRLEELAGCKPRRPTTPFSDAIAAGQKTAPVVQQLQAVPDTDTYAMALTREMQAMKATYEGRIRDLQDELKAARGDRARQELQEEKARYVAAVRTC</sequence>
<keyword evidence="4" id="KW-1185">Reference proteome</keyword>
<gene>
    <name evidence="3" type="ORF">SPRG_05195</name>
</gene>
<feature type="compositionally biased region" description="Basic and acidic residues" evidence="2">
    <location>
        <begin position="16"/>
        <end position="25"/>
    </location>
</feature>